<feature type="compositionally biased region" description="Basic residues" evidence="1">
    <location>
        <begin position="92"/>
        <end position="108"/>
    </location>
</feature>
<evidence type="ECO:0000313" key="2">
    <source>
        <dbReference type="EMBL" id="MBF6355252.1"/>
    </source>
</evidence>
<comment type="caution">
    <text evidence="2">The sequence shown here is derived from an EMBL/GenBank/DDBJ whole genome shotgun (WGS) entry which is preliminary data.</text>
</comment>
<dbReference type="Proteomes" id="UP000707731">
    <property type="component" value="Unassembled WGS sequence"/>
</dbReference>
<dbReference type="RefSeq" id="WP_195001870.1">
    <property type="nucleotide sequence ID" value="NZ_JADLQN010000001.1"/>
</dbReference>
<reference evidence="2 3" key="1">
    <citation type="submission" date="2020-10" db="EMBL/GenBank/DDBJ databases">
        <title>Identification of Nocardia species via Next-generation sequencing and recognition of intraspecies genetic diversity.</title>
        <authorList>
            <person name="Li P."/>
            <person name="Li P."/>
            <person name="Lu B."/>
        </authorList>
    </citation>
    <scope>NUCLEOTIDE SEQUENCE [LARGE SCALE GENOMIC DNA]</scope>
    <source>
        <strain evidence="2 3">BJ06-0143</strain>
    </source>
</reference>
<feature type="region of interest" description="Disordered" evidence="1">
    <location>
        <begin position="74"/>
        <end position="108"/>
    </location>
</feature>
<accession>A0ABS0D9X1</accession>
<sequence>MTHAEYYHYFGSQLKIETRDDGAQQGSVLDWKTGHFVEAERGIVAEARANMTSADIWRMTFEEFVSETERARATFVSGEGSGVPSLSDRQGHIRSRAARKSKAHSRGN</sequence>
<organism evidence="2 3">
    <name type="scientific">Nocardia higoensis</name>
    <dbReference type="NCBI Taxonomy" id="228599"/>
    <lineage>
        <taxon>Bacteria</taxon>
        <taxon>Bacillati</taxon>
        <taxon>Actinomycetota</taxon>
        <taxon>Actinomycetes</taxon>
        <taxon>Mycobacteriales</taxon>
        <taxon>Nocardiaceae</taxon>
        <taxon>Nocardia</taxon>
    </lineage>
</organism>
<evidence type="ECO:0000256" key="1">
    <source>
        <dbReference type="SAM" id="MobiDB-lite"/>
    </source>
</evidence>
<proteinExistence type="predicted"/>
<dbReference type="EMBL" id="JADLQN010000001">
    <property type="protein sequence ID" value="MBF6355252.1"/>
    <property type="molecule type" value="Genomic_DNA"/>
</dbReference>
<gene>
    <name evidence="2" type="ORF">IU449_11980</name>
</gene>
<name>A0ABS0D9X1_9NOCA</name>
<protein>
    <submittedName>
        <fullName evidence="2">Uncharacterized protein</fullName>
    </submittedName>
</protein>
<evidence type="ECO:0000313" key="3">
    <source>
        <dbReference type="Proteomes" id="UP000707731"/>
    </source>
</evidence>
<keyword evidence="3" id="KW-1185">Reference proteome</keyword>